<keyword evidence="2" id="KW-0560">Oxidoreductase</keyword>
<dbReference type="InterPro" id="IPR036291">
    <property type="entry name" value="NAD(P)-bd_dom_sf"/>
</dbReference>
<accession>A0A2H3DJA3</accession>
<evidence type="ECO:0000256" key="1">
    <source>
        <dbReference type="ARBA" id="ARBA00006484"/>
    </source>
</evidence>
<dbReference type="InParanoid" id="A0A2H3DJA3"/>
<dbReference type="CDD" id="cd05233">
    <property type="entry name" value="SDR_c"/>
    <property type="match status" value="1"/>
</dbReference>
<name>A0A2H3DJA3_ARMGA</name>
<sequence>MSLAGKVAIVTGSSSGIGLATTQALLRDGCSVLGVDLRPNDVLANSPAFSFYESNIADPLAPDAIIAAAFPESGGVDILVNNAGIMDHNAGVETLKDEVWERVIAVNLTDPVKLMREVVKVMKVKGGGAIVNVSSRAGISGAVAGVAYTASKHGIVGATKNTAWLYKDDGIRCNAVAPGSVATNIGNTLRDMDVASSMKIKPVIDLHMNTMTGEGIAAPETIAQVIVLLTSDASKGISGAILPVDKAWSTI</sequence>
<protein>
    <submittedName>
        <fullName evidence="4">Short-chain dehydrogenase/reductase SDR</fullName>
    </submittedName>
</protein>
<dbReference type="STRING" id="47427.A0A2H3DJA3"/>
<dbReference type="FunFam" id="3.40.50.720:FF:000084">
    <property type="entry name" value="Short-chain dehydrogenase reductase"/>
    <property type="match status" value="1"/>
</dbReference>
<evidence type="ECO:0000313" key="4">
    <source>
        <dbReference type="EMBL" id="PBK95301.1"/>
    </source>
</evidence>
<dbReference type="GO" id="GO:0016491">
    <property type="term" value="F:oxidoreductase activity"/>
    <property type="evidence" value="ECO:0007669"/>
    <property type="project" value="UniProtKB-KW"/>
</dbReference>
<comment type="similarity">
    <text evidence="1 3">Belongs to the short-chain dehydrogenases/reductases (SDR) family.</text>
</comment>
<dbReference type="PANTHER" id="PTHR24321:SF8">
    <property type="entry name" value="ESTRADIOL 17-BETA-DEHYDROGENASE 8-RELATED"/>
    <property type="match status" value="1"/>
</dbReference>
<keyword evidence="5" id="KW-1185">Reference proteome</keyword>
<dbReference type="PRINTS" id="PR00080">
    <property type="entry name" value="SDRFAMILY"/>
</dbReference>
<dbReference type="SUPFAM" id="SSF51735">
    <property type="entry name" value="NAD(P)-binding Rossmann-fold domains"/>
    <property type="match status" value="1"/>
</dbReference>
<evidence type="ECO:0000256" key="2">
    <source>
        <dbReference type="ARBA" id="ARBA00023002"/>
    </source>
</evidence>
<dbReference type="PRINTS" id="PR00081">
    <property type="entry name" value="GDHRDH"/>
</dbReference>
<evidence type="ECO:0000256" key="3">
    <source>
        <dbReference type="RuleBase" id="RU000363"/>
    </source>
</evidence>
<organism evidence="4 5">
    <name type="scientific">Armillaria gallica</name>
    <name type="common">Bulbous honey fungus</name>
    <name type="synonym">Armillaria bulbosa</name>
    <dbReference type="NCBI Taxonomy" id="47427"/>
    <lineage>
        <taxon>Eukaryota</taxon>
        <taxon>Fungi</taxon>
        <taxon>Dikarya</taxon>
        <taxon>Basidiomycota</taxon>
        <taxon>Agaricomycotina</taxon>
        <taxon>Agaricomycetes</taxon>
        <taxon>Agaricomycetidae</taxon>
        <taxon>Agaricales</taxon>
        <taxon>Marasmiineae</taxon>
        <taxon>Physalacriaceae</taxon>
        <taxon>Armillaria</taxon>
    </lineage>
</organism>
<dbReference type="Pfam" id="PF00106">
    <property type="entry name" value="adh_short"/>
    <property type="match status" value="1"/>
</dbReference>
<dbReference type="OMA" id="IPIDNAW"/>
<dbReference type="Gene3D" id="3.40.50.720">
    <property type="entry name" value="NAD(P)-binding Rossmann-like Domain"/>
    <property type="match status" value="1"/>
</dbReference>
<dbReference type="AlphaFoldDB" id="A0A2H3DJA3"/>
<dbReference type="InterPro" id="IPR002347">
    <property type="entry name" value="SDR_fam"/>
</dbReference>
<proteinExistence type="inferred from homology"/>
<dbReference type="Proteomes" id="UP000217790">
    <property type="component" value="Unassembled WGS sequence"/>
</dbReference>
<evidence type="ECO:0000313" key="5">
    <source>
        <dbReference type="Proteomes" id="UP000217790"/>
    </source>
</evidence>
<reference evidence="5" key="1">
    <citation type="journal article" date="2017" name="Nat. Ecol. Evol.">
        <title>Genome expansion and lineage-specific genetic innovations in the forest pathogenic fungi Armillaria.</title>
        <authorList>
            <person name="Sipos G."/>
            <person name="Prasanna A.N."/>
            <person name="Walter M.C."/>
            <person name="O'Connor E."/>
            <person name="Balint B."/>
            <person name="Krizsan K."/>
            <person name="Kiss B."/>
            <person name="Hess J."/>
            <person name="Varga T."/>
            <person name="Slot J."/>
            <person name="Riley R."/>
            <person name="Boka B."/>
            <person name="Rigling D."/>
            <person name="Barry K."/>
            <person name="Lee J."/>
            <person name="Mihaltcheva S."/>
            <person name="LaButti K."/>
            <person name="Lipzen A."/>
            <person name="Waldron R."/>
            <person name="Moloney N.M."/>
            <person name="Sperisen C."/>
            <person name="Kredics L."/>
            <person name="Vagvoelgyi C."/>
            <person name="Patrignani A."/>
            <person name="Fitzpatrick D."/>
            <person name="Nagy I."/>
            <person name="Doyle S."/>
            <person name="Anderson J.B."/>
            <person name="Grigoriev I.V."/>
            <person name="Gueldener U."/>
            <person name="Muensterkoetter M."/>
            <person name="Nagy L.G."/>
        </authorList>
    </citation>
    <scope>NUCLEOTIDE SEQUENCE [LARGE SCALE GENOMIC DNA]</scope>
    <source>
        <strain evidence="5">Ar21-2</strain>
    </source>
</reference>
<dbReference type="PANTHER" id="PTHR24321">
    <property type="entry name" value="DEHYDROGENASES, SHORT CHAIN"/>
    <property type="match status" value="1"/>
</dbReference>
<gene>
    <name evidence="4" type="ORF">ARMGADRAFT_1078053</name>
</gene>
<dbReference type="OrthoDB" id="47007at2759"/>
<dbReference type="EMBL" id="KZ293652">
    <property type="protein sequence ID" value="PBK95301.1"/>
    <property type="molecule type" value="Genomic_DNA"/>
</dbReference>